<comment type="caution">
    <text evidence="2">The sequence shown here is derived from an EMBL/GenBank/DDBJ whole genome shotgun (WGS) entry which is preliminary data.</text>
</comment>
<sequence length="241" mass="26927">MANQSSHGVSSITMSSREIAELTGKELGHVNRDIRAMLDSLQDDPELEHVREDQDGRGYTTAFHLGRELTYTLLAGYNVVLRRRVIARWQELEAQQPAPAQLTRMDILKLAMESEQARIEAEAQLALAAPKVEFVERYVQPGTGSMGVRDVCKVLGAKLNEFTDFLLKRGLMYRTTPKSPLTPRAEHMHNGRFEAKTGTAEHGETSHAFVHYKFTPKGVEWIAGLWGTHKARLAQEGSAST</sequence>
<reference evidence="2" key="1">
    <citation type="submission" date="2022-09" db="EMBL/GenBank/DDBJ databases">
        <title>Intensive care unit water sources are persistently colonized with multi-drug resistant bacteria and are the site of extensive horizontal gene transfer of antibiotic resistance genes.</title>
        <authorList>
            <person name="Diorio-Toth L."/>
        </authorList>
    </citation>
    <scope>NUCLEOTIDE SEQUENCE</scope>
    <source>
        <strain evidence="2">GD03832</strain>
    </source>
</reference>
<dbReference type="AlphaFoldDB" id="A0AA42Q2A3"/>
<protein>
    <submittedName>
        <fullName evidence="2">Phage regulatory protein/antirepressor Ant</fullName>
    </submittedName>
</protein>
<dbReference type="GO" id="GO:0003677">
    <property type="term" value="F:DNA binding"/>
    <property type="evidence" value="ECO:0007669"/>
    <property type="project" value="InterPro"/>
</dbReference>
<evidence type="ECO:0000313" key="3">
    <source>
        <dbReference type="Proteomes" id="UP001161065"/>
    </source>
</evidence>
<organism evidence="2 3">
    <name type="scientific">Comamonas thiooxydans</name>
    <dbReference type="NCBI Taxonomy" id="363952"/>
    <lineage>
        <taxon>Bacteria</taxon>
        <taxon>Pseudomonadati</taxon>
        <taxon>Pseudomonadota</taxon>
        <taxon>Betaproteobacteria</taxon>
        <taxon>Burkholderiales</taxon>
        <taxon>Comamonadaceae</taxon>
        <taxon>Comamonas</taxon>
    </lineage>
</organism>
<dbReference type="Proteomes" id="UP001161065">
    <property type="component" value="Unassembled WGS sequence"/>
</dbReference>
<dbReference type="Pfam" id="PF03374">
    <property type="entry name" value="ANT"/>
    <property type="match status" value="1"/>
</dbReference>
<evidence type="ECO:0000313" key="2">
    <source>
        <dbReference type="EMBL" id="MDH1335830.1"/>
    </source>
</evidence>
<name>A0AA42Q2A3_9BURK</name>
<proteinExistence type="predicted"/>
<dbReference type="Pfam" id="PF09669">
    <property type="entry name" value="Phage_pRha"/>
    <property type="match status" value="1"/>
</dbReference>
<dbReference type="InterPro" id="IPR005039">
    <property type="entry name" value="Ant_C"/>
</dbReference>
<dbReference type="EMBL" id="JAOCEK010000015">
    <property type="protein sequence ID" value="MDH1335830.1"/>
    <property type="molecule type" value="Genomic_DNA"/>
</dbReference>
<dbReference type="InterPro" id="IPR014054">
    <property type="entry name" value="Phage_regulatory_Rha"/>
</dbReference>
<evidence type="ECO:0000259" key="1">
    <source>
        <dbReference type="Pfam" id="PF03374"/>
    </source>
</evidence>
<dbReference type="RefSeq" id="WP_280008706.1">
    <property type="nucleotide sequence ID" value="NZ_JAOCEK010000015.1"/>
</dbReference>
<accession>A0AA42Q2A3</accession>
<gene>
    <name evidence="2" type="ORF">N5D63_16925</name>
</gene>
<feature type="domain" description="Antirepressor protein C-terminal" evidence="1">
    <location>
        <begin position="122"/>
        <end position="227"/>
    </location>
</feature>